<keyword evidence="1" id="KW-0805">Transcription regulation</keyword>
<dbReference type="InterPro" id="IPR036271">
    <property type="entry name" value="Tet_transcr_reg_TetR-rel_C_sf"/>
</dbReference>
<evidence type="ECO:0000256" key="3">
    <source>
        <dbReference type="ARBA" id="ARBA00023163"/>
    </source>
</evidence>
<dbReference type="Gene3D" id="1.10.357.10">
    <property type="entry name" value="Tetracycline Repressor, domain 2"/>
    <property type="match status" value="1"/>
</dbReference>
<evidence type="ECO:0000313" key="7">
    <source>
        <dbReference type="Proteomes" id="UP001139260"/>
    </source>
</evidence>
<reference evidence="6" key="1">
    <citation type="submission" date="2022-04" db="EMBL/GenBank/DDBJ databases">
        <title>Flavobacterium pygoscelis sp. nov. isolated from Chinstrap chick (Pygoscelis antarcticus).</title>
        <authorList>
            <person name="Irgang R."/>
            <person name="Poblete-Morales M."/>
            <person name="Avendano-Herrera R."/>
        </authorList>
    </citation>
    <scope>NUCLEOTIDE SEQUENCE</scope>
    <source>
        <strain evidence="6">I-SCBP12n</strain>
    </source>
</reference>
<name>A0A9X2BMQ7_9FLAO</name>
<dbReference type="Gene3D" id="1.10.10.60">
    <property type="entry name" value="Homeodomain-like"/>
    <property type="match status" value="1"/>
</dbReference>
<keyword evidence="2" id="KW-0238">DNA-binding</keyword>
<dbReference type="SUPFAM" id="SSF48498">
    <property type="entry name" value="Tetracyclin repressor-like, C-terminal domain"/>
    <property type="match status" value="1"/>
</dbReference>
<keyword evidence="3" id="KW-0804">Transcription</keyword>
<gene>
    <name evidence="6" type="ORF">MW871_15535</name>
</gene>
<protein>
    <submittedName>
        <fullName evidence="6">TetR/AcrR family transcriptional regulator</fullName>
    </submittedName>
</protein>
<dbReference type="InterPro" id="IPR001647">
    <property type="entry name" value="HTH_TetR"/>
</dbReference>
<accession>A0A9X2BMQ7</accession>
<sequence length="210" mass="24150">MSFSFLFTIFVVTITKLMKGRPNIFRDQEIILKAQDIFWKKGYNATTLSDISKATGAGAGTLYHTFKGGKKELFKRSLLQRKADLNNFKTAIENSEDPIELIKEFFINVATESKDDHFRGCIVANTIVEMTFVDEELENEAIDILKETERLYTNTILEEQKKGTLKSEIEASVLGRYLITVWCGINSLRRVYPNKEILRIQIELQLKLIN</sequence>
<evidence type="ECO:0000259" key="5">
    <source>
        <dbReference type="Pfam" id="PF16925"/>
    </source>
</evidence>
<dbReference type="EMBL" id="JALNUB010000016">
    <property type="protein sequence ID" value="MCK8143302.1"/>
    <property type="molecule type" value="Genomic_DNA"/>
</dbReference>
<evidence type="ECO:0000256" key="2">
    <source>
        <dbReference type="ARBA" id="ARBA00023125"/>
    </source>
</evidence>
<proteinExistence type="predicted"/>
<dbReference type="PANTHER" id="PTHR47506:SF1">
    <property type="entry name" value="HTH-TYPE TRANSCRIPTIONAL REGULATOR YJDC"/>
    <property type="match status" value="1"/>
</dbReference>
<evidence type="ECO:0000256" key="1">
    <source>
        <dbReference type="ARBA" id="ARBA00023015"/>
    </source>
</evidence>
<dbReference type="Proteomes" id="UP001139260">
    <property type="component" value="Unassembled WGS sequence"/>
</dbReference>
<dbReference type="InterPro" id="IPR009057">
    <property type="entry name" value="Homeodomain-like_sf"/>
</dbReference>
<dbReference type="RefSeq" id="WP_248429320.1">
    <property type="nucleotide sequence ID" value="NZ_JALNUB010000016.1"/>
</dbReference>
<evidence type="ECO:0000313" key="6">
    <source>
        <dbReference type="EMBL" id="MCK8143302.1"/>
    </source>
</evidence>
<dbReference type="Pfam" id="PF00440">
    <property type="entry name" value="TetR_N"/>
    <property type="match status" value="1"/>
</dbReference>
<dbReference type="PANTHER" id="PTHR47506">
    <property type="entry name" value="TRANSCRIPTIONAL REGULATORY PROTEIN"/>
    <property type="match status" value="1"/>
</dbReference>
<dbReference type="InterPro" id="IPR011075">
    <property type="entry name" value="TetR_C"/>
</dbReference>
<dbReference type="AlphaFoldDB" id="A0A9X2BMQ7"/>
<dbReference type="Pfam" id="PF16925">
    <property type="entry name" value="TetR_C_13"/>
    <property type="match status" value="1"/>
</dbReference>
<feature type="domain" description="Tetracyclin repressor-like C-terminal" evidence="5">
    <location>
        <begin position="116"/>
        <end position="197"/>
    </location>
</feature>
<comment type="caution">
    <text evidence="6">The sequence shown here is derived from an EMBL/GenBank/DDBJ whole genome shotgun (WGS) entry which is preliminary data.</text>
</comment>
<feature type="domain" description="HTH tetR-type" evidence="4">
    <location>
        <begin position="30"/>
        <end position="75"/>
    </location>
</feature>
<dbReference type="SUPFAM" id="SSF46689">
    <property type="entry name" value="Homeodomain-like"/>
    <property type="match status" value="1"/>
</dbReference>
<evidence type="ECO:0000259" key="4">
    <source>
        <dbReference type="Pfam" id="PF00440"/>
    </source>
</evidence>
<dbReference type="GO" id="GO:0003677">
    <property type="term" value="F:DNA binding"/>
    <property type="evidence" value="ECO:0007669"/>
    <property type="project" value="UniProtKB-KW"/>
</dbReference>
<organism evidence="6 7">
    <name type="scientific">Flavobacterium pygoscelis</name>
    <dbReference type="NCBI Taxonomy" id="2893176"/>
    <lineage>
        <taxon>Bacteria</taxon>
        <taxon>Pseudomonadati</taxon>
        <taxon>Bacteroidota</taxon>
        <taxon>Flavobacteriia</taxon>
        <taxon>Flavobacteriales</taxon>
        <taxon>Flavobacteriaceae</taxon>
        <taxon>Flavobacterium</taxon>
    </lineage>
</organism>
<keyword evidence="7" id="KW-1185">Reference proteome</keyword>